<dbReference type="EMBL" id="JACHLC010000001">
    <property type="protein sequence ID" value="MBB6370133.1"/>
    <property type="molecule type" value="Genomic_DNA"/>
</dbReference>
<organism evidence="5 6">
    <name type="scientific">Chryseobacterium shigense</name>
    <dbReference type="NCBI Taxonomy" id="297244"/>
    <lineage>
        <taxon>Bacteria</taxon>
        <taxon>Pseudomonadati</taxon>
        <taxon>Bacteroidota</taxon>
        <taxon>Flavobacteriia</taxon>
        <taxon>Flavobacteriales</taxon>
        <taxon>Weeksellaceae</taxon>
        <taxon>Chryseobacterium group</taxon>
        <taxon>Chryseobacterium</taxon>
    </lineage>
</organism>
<dbReference type="PROSITE" id="PS01124">
    <property type="entry name" value="HTH_ARAC_FAMILY_2"/>
    <property type="match status" value="1"/>
</dbReference>
<dbReference type="PANTHER" id="PTHR43280">
    <property type="entry name" value="ARAC-FAMILY TRANSCRIPTIONAL REGULATOR"/>
    <property type="match status" value="1"/>
</dbReference>
<dbReference type="PANTHER" id="PTHR43280:SF32">
    <property type="entry name" value="TRANSCRIPTIONAL REGULATORY PROTEIN"/>
    <property type="match status" value="1"/>
</dbReference>
<evidence type="ECO:0000256" key="1">
    <source>
        <dbReference type="ARBA" id="ARBA00023015"/>
    </source>
</evidence>
<accession>A0A841N4T2</accession>
<proteinExistence type="predicted"/>
<evidence type="ECO:0000256" key="3">
    <source>
        <dbReference type="ARBA" id="ARBA00023163"/>
    </source>
</evidence>
<gene>
    <name evidence="5" type="ORF">HNP36_001186</name>
</gene>
<dbReference type="InterPro" id="IPR009057">
    <property type="entry name" value="Homeodomain-like_sf"/>
</dbReference>
<evidence type="ECO:0000256" key="2">
    <source>
        <dbReference type="ARBA" id="ARBA00023125"/>
    </source>
</evidence>
<keyword evidence="2 5" id="KW-0238">DNA-binding</keyword>
<evidence type="ECO:0000313" key="5">
    <source>
        <dbReference type="EMBL" id="MBB6370133.1"/>
    </source>
</evidence>
<dbReference type="SMART" id="SM00342">
    <property type="entry name" value="HTH_ARAC"/>
    <property type="match status" value="1"/>
</dbReference>
<dbReference type="SUPFAM" id="SSF46689">
    <property type="entry name" value="Homeodomain-like"/>
    <property type="match status" value="1"/>
</dbReference>
<dbReference type="GO" id="GO:0043565">
    <property type="term" value="F:sequence-specific DNA binding"/>
    <property type="evidence" value="ECO:0007669"/>
    <property type="project" value="InterPro"/>
</dbReference>
<reference evidence="5 6" key="1">
    <citation type="submission" date="2020-08" db="EMBL/GenBank/DDBJ databases">
        <title>Functional genomics of gut bacteria from endangered species of beetles.</title>
        <authorList>
            <person name="Carlos-Shanley C."/>
        </authorList>
    </citation>
    <scope>NUCLEOTIDE SEQUENCE [LARGE SCALE GENOMIC DNA]</scope>
    <source>
        <strain evidence="5 6">S00136</strain>
    </source>
</reference>
<dbReference type="InterPro" id="IPR018060">
    <property type="entry name" value="HTH_AraC"/>
</dbReference>
<protein>
    <submittedName>
        <fullName evidence="5">AraC-like DNA-binding protein</fullName>
    </submittedName>
</protein>
<dbReference type="Pfam" id="PF12833">
    <property type="entry name" value="HTH_18"/>
    <property type="match status" value="1"/>
</dbReference>
<keyword evidence="1" id="KW-0805">Transcription regulation</keyword>
<feature type="domain" description="HTH araC/xylS-type" evidence="4">
    <location>
        <begin position="186"/>
        <end position="295"/>
    </location>
</feature>
<dbReference type="GO" id="GO:0003700">
    <property type="term" value="F:DNA-binding transcription factor activity"/>
    <property type="evidence" value="ECO:0007669"/>
    <property type="project" value="InterPro"/>
</dbReference>
<dbReference type="InterPro" id="IPR020449">
    <property type="entry name" value="Tscrpt_reg_AraC-type_HTH"/>
</dbReference>
<dbReference type="Proteomes" id="UP000589738">
    <property type="component" value="Unassembled WGS sequence"/>
</dbReference>
<evidence type="ECO:0000259" key="4">
    <source>
        <dbReference type="PROSITE" id="PS01124"/>
    </source>
</evidence>
<keyword evidence="6" id="KW-1185">Reference proteome</keyword>
<dbReference type="RefSeq" id="WP_184159449.1">
    <property type="nucleotide sequence ID" value="NZ_JACHLC010000001.1"/>
</dbReference>
<dbReference type="AlphaFoldDB" id="A0A841N4T2"/>
<sequence length="300" mass="34830">MKPRETLDEFYVLHGKEHDQEAHCSVHRREDFECSKSLKPVYRRDFYKISMMCEGTGILSYADKFIKIDRPSIVFLNPLIPYSWEPISSIQTGYFCLFTEDFVSSELKNESLSQSVLFKAGGNHVFFPDESGIHLLKNVYENMLNEAQSDYDNKYSLLRNYIQIIMHEAMKMQLPQTYDQHSNASERITTLFSELLENQFPVSPENVMLLKNANEFATQLNIHTNHLNKALRETTGKTTSDWIASRIIREAKSLLQFSNWSISEIAYCLGFEHSSNFIISFKKKTGDSPNQFRKKILSKS</sequence>
<comment type="caution">
    <text evidence="5">The sequence shown here is derived from an EMBL/GenBank/DDBJ whole genome shotgun (WGS) entry which is preliminary data.</text>
</comment>
<evidence type="ECO:0000313" key="6">
    <source>
        <dbReference type="Proteomes" id="UP000589738"/>
    </source>
</evidence>
<dbReference type="Gene3D" id="1.10.10.60">
    <property type="entry name" value="Homeodomain-like"/>
    <property type="match status" value="1"/>
</dbReference>
<dbReference type="PRINTS" id="PR00032">
    <property type="entry name" value="HTHARAC"/>
</dbReference>
<name>A0A841N4T2_9FLAO</name>
<keyword evidence="3" id="KW-0804">Transcription</keyword>